<comment type="caution">
    <text evidence="1">The sequence shown here is derived from an EMBL/GenBank/DDBJ whole genome shotgun (WGS) entry which is preliminary data.</text>
</comment>
<organism evidence="1 2">
    <name type="scientific">Clostridium tarantellae</name>
    <dbReference type="NCBI Taxonomy" id="39493"/>
    <lineage>
        <taxon>Bacteria</taxon>
        <taxon>Bacillati</taxon>
        <taxon>Bacillota</taxon>
        <taxon>Clostridia</taxon>
        <taxon>Eubacteriales</taxon>
        <taxon>Clostridiaceae</taxon>
        <taxon>Clostridium</taxon>
    </lineage>
</organism>
<protein>
    <recommendedName>
        <fullName evidence="3">Thioredoxin family protein</fullName>
    </recommendedName>
</protein>
<dbReference type="OrthoDB" id="1911304at2"/>
<dbReference type="AlphaFoldDB" id="A0A6I1MWV7"/>
<gene>
    <name evidence="1" type="ORF">GBZ86_16260</name>
</gene>
<dbReference type="Gene3D" id="3.40.30.10">
    <property type="entry name" value="Glutaredoxin"/>
    <property type="match status" value="1"/>
</dbReference>
<evidence type="ECO:0000313" key="2">
    <source>
        <dbReference type="Proteomes" id="UP000430345"/>
    </source>
</evidence>
<dbReference type="RefSeq" id="WP_152892402.1">
    <property type="nucleotide sequence ID" value="NZ_WHJC01000549.1"/>
</dbReference>
<dbReference type="Pfam" id="PF14595">
    <property type="entry name" value="Thioredoxin_9"/>
    <property type="match status" value="1"/>
</dbReference>
<evidence type="ECO:0000313" key="1">
    <source>
        <dbReference type="EMBL" id="MPQ45271.1"/>
    </source>
</evidence>
<keyword evidence="2" id="KW-1185">Reference proteome</keyword>
<accession>A0A6I1MWV7</accession>
<proteinExistence type="predicted"/>
<dbReference type="SUPFAM" id="SSF52833">
    <property type="entry name" value="Thioredoxin-like"/>
    <property type="match status" value="1"/>
</dbReference>
<sequence>MIDFSKGVSYEEFIETAIEENKEMIHKFEKQAHISEKGIEDIVCIDEPINVVVFSLTRCKDAATILPYLMQLSDLNNNIHITFFDKDENEDLLKNLSGETRVPTILTLDNNNNIKRKFIEFPKFVYEKILQNESKKEIIINEFRKGKYNKHIQSDLIKLLVNK</sequence>
<name>A0A6I1MWV7_9CLOT</name>
<reference evidence="1 2" key="1">
    <citation type="submission" date="2019-10" db="EMBL/GenBank/DDBJ databases">
        <title>The Genome Sequence of Clostridium tarantellae Isolated from Fish Brain.</title>
        <authorList>
            <person name="Bano L."/>
            <person name="Kiel M."/>
            <person name="Sales G."/>
            <person name="Doxey A.C."/>
            <person name="Mansfield M.J."/>
            <person name="Schiavone M."/>
            <person name="Rossetto O."/>
            <person name="Pirazzini M."/>
            <person name="Dobrindt U."/>
            <person name="Montecucco C."/>
        </authorList>
    </citation>
    <scope>NUCLEOTIDE SEQUENCE [LARGE SCALE GENOMIC DNA]</scope>
    <source>
        <strain evidence="1 2">DSM 3997</strain>
    </source>
</reference>
<evidence type="ECO:0008006" key="3">
    <source>
        <dbReference type="Google" id="ProtNLM"/>
    </source>
</evidence>
<dbReference type="InterPro" id="IPR036249">
    <property type="entry name" value="Thioredoxin-like_sf"/>
</dbReference>
<dbReference type="Proteomes" id="UP000430345">
    <property type="component" value="Unassembled WGS sequence"/>
</dbReference>
<dbReference type="EMBL" id="WHJC01000549">
    <property type="protein sequence ID" value="MPQ45271.1"/>
    <property type="molecule type" value="Genomic_DNA"/>
</dbReference>